<dbReference type="EMBL" id="CAJGYM010000040">
    <property type="protein sequence ID" value="CAD6193977.1"/>
    <property type="molecule type" value="Genomic_DNA"/>
</dbReference>
<reference evidence="5" key="1">
    <citation type="submission" date="2020-10" db="EMBL/GenBank/DDBJ databases">
        <authorList>
            <person name="Kikuchi T."/>
        </authorList>
    </citation>
    <scope>NUCLEOTIDE SEQUENCE</scope>
    <source>
        <strain evidence="5">NKZ352</strain>
    </source>
</reference>
<feature type="region of interest" description="Disordered" evidence="2">
    <location>
        <begin position="68"/>
        <end position="89"/>
    </location>
</feature>
<name>A0A8S1HFH8_9PELO</name>
<organism evidence="5 6">
    <name type="scientific">Caenorhabditis auriculariae</name>
    <dbReference type="NCBI Taxonomy" id="2777116"/>
    <lineage>
        <taxon>Eukaryota</taxon>
        <taxon>Metazoa</taxon>
        <taxon>Ecdysozoa</taxon>
        <taxon>Nematoda</taxon>
        <taxon>Chromadorea</taxon>
        <taxon>Rhabditida</taxon>
        <taxon>Rhabditina</taxon>
        <taxon>Rhabditomorpha</taxon>
        <taxon>Rhabditoidea</taxon>
        <taxon>Rhabditidae</taxon>
        <taxon>Peloderinae</taxon>
        <taxon>Caenorhabditis</taxon>
    </lineage>
</organism>
<feature type="compositionally biased region" description="Basic and acidic residues" evidence="2">
    <location>
        <begin position="77"/>
        <end position="89"/>
    </location>
</feature>
<dbReference type="PANTHER" id="PTHR13239:SF4">
    <property type="entry name" value="AT25231P"/>
    <property type="match status" value="1"/>
</dbReference>
<evidence type="ECO:0000313" key="5">
    <source>
        <dbReference type="EMBL" id="CAD6193977.1"/>
    </source>
</evidence>
<comment type="similarity">
    <text evidence="1">Belongs to the STRIP family.</text>
</comment>
<dbReference type="AlphaFoldDB" id="A0A8S1HFH8"/>
<dbReference type="Pfam" id="PF07923">
    <property type="entry name" value="N1221"/>
    <property type="match status" value="1"/>
</dbReference>
<feature type="compositionally biased region" description="Basic and acidic residues" evidence="2">
    <location>
        <begin position="28"/>
        <end position="38"/>
    </location>
</feature>
<proteinExistence type="inferred from homology"/>
<dbReference type="SMART" id="SM01293">
    <property type="entry name" value="DUF3402"/>
    <property type="match status" value="1"/>
</dbReference>
<dbReference type="InterPro" id="IPR012486">
    <property type="entry name" value="Far11/STRP_N"/>
</dbReference>
<protein>
    <submittedName>
        <fullName evidence="5">Uncharacterized protein</fullName>
    </submittedName>
</protein>
<evidence type="ECO:0000259" key="4">
    <source>
        <dbReference type="SMART" id="SM01293"/>
    </source>
</evidence>
<feature type="region of interest" description="Disordered" evidence="2">
    <location>
        <begin position="1"/>
        <end position="49"/>
    </location>
</feature>
<gene>
    <name evidence="5" type="ORF">CAUJ_LOCUS9896</name>
</gene>
<feature type="domain" description="Far11/STRP C-terminal" evidence="4">
    <location>
        <begin position="539"/>
        <end position="938"/>
    </location>
</feature>
<dbReference type="InterPro" id="IPR040185">
    <property type="entry name" value="Far11/STRP"/>
</dbReference>
<dbReference type="SMART" id="SM01292">
    <property type="entry name" value="N1221"/>
    <property type="match status" value="1"/>
</dbReference>
<sequence length="972" mass="111387">MKESRKSVPGYPEGRPMGIRPNFAEDVYGDKKSEKREADEPEFSDSSLAHRRSASVLKLKQLKDAQSMLPNDVQGIQRHESSENNDRDLEFSYTDTDTLFSEISELYSYSELDEFASNIVFWRSYADTHDVESPFYFSSLPDIKKKSIMQDLCSRLESAEPDMRLNTARIVLYLLQGSVLDFVEEDELSEGQLPKAPENRGSGGFEEDCLVAGARNSYICYSNGVYQALCTLLMTEMNEPFECGLSDGRLSKASSRDSRSASNADLSDNERSRSRRNATMVDNEALRVVLSCLYHMVEFMRDDSITKTLTVENSKTTKIREEFFQELEEPIEHGSEPLIVVLFEMLPPFYMGAAPHYPVKKILLLIWKILLVSLGGWDVLEEKKKTKRAALGLPQMENTLKVASSMPATLTQDNECARLIGRRTAGVPRAGMIARQLAYNEDSRDDEFKSENGFASEVETSDYEDTNPTEGNDQPSRQASGDRTPRVGSPVVSEPPKRFLPWTTKVRSCDFEEFIQSGRSKFFNYRLPPGDTSTLFGLPPPILSSIEVLRKNIYVSLSELQVNQEEDLNRFLFSKVEKVEETKCEGLYRRMLPNLSQYIIALLKVLLAAAPSNKAKSEALNILIDVLTPESDGSDVLSNSISLDHSTASPLEDSVRLAIDINRHKEILVKATSAILLLLVKHLKLNHIYQYEFVCQHVVYGNGIPLLLKYLDQNINRYVQARYEIHAYNYPQCLLHYVRNGEEWPLLDAENVEEKRGGVYYMWRNVFSSINMIRLLNKLVKGKQSRVMMLMVFKSAPILKRALKIRLSIFQLYVLKALKMQSRYLGRQWRKSNMDIISAIYSRVRHRMTDDWAFASDMRRSYEYQIEENSLKAAVERFHSRRYAKLYPQFAIEVNDAPMPGDDYLNRVDMREFEPVDNCAHSVLGAKMKLGDRFERNYEQWMEREVLRAHVDWDKLLLVAKGIEDIPLGIQN</sequence>
<feature type="domain" description="Far11/STRP N-terminal" evidence="3">
    <location>
        <begin position="86"/>
        <end position="414"/>
    </location>
</feature>
<evidence type="ECO:0000313" key="6">
    <source>
        <dbReference type="Proteomes" id="UP000835052"/>
    </source>
</evidence>
<accession>A0A8S1HFH8</accession>
<dbReference type="Proteomes" id="UP000835052">
    <property type="component" value="Unassembled WGS sequence"/>
</dbReference>
<evidence type="ECO:0000256" key="2">
    <source>
        <dbReference type="SAM" id="MobiDB-lite"/>
    </source>
</evidence>
<feature type="region of interest" description="Disordered" evidence="2">
    <location>
        <begin position="444"/>
        <end position="495"/>
    </location>
</feature>
<keyword evidence="6" id="KW-1185">Reference proteome</keyword>
<dbReference type="InterPro" id="IPR021819">
    <property type="entry name" value="Far11/STRP_C"/>
</dbReference>
<dbReference type="PANTHER" id="PTHR13239">
    <property type="entry name" value="PROTEIN REQUIRED FOR HYPHAL ANASTOMOSIS HAM-2"/>
    <property type="match status" value="1"/>
</dbReference>
<evidence type="ECO:0000259" key="3">
    <source>
        <dbReference type="SMART" id="SM01292"/>
    </source>
</evidence>
<dbReference type="GO" id="GO:0007010">
    <property type="term" value="P:cytoskeleton organization"/>
    <property type="evidence" value="ECO:0007669"/>
    <property type="project" value="TreeGrafter"/>
</dbReference>
<dbReference type="GO" id="GO:0005829">
    <property type="term" value="C:cytosol"/>
    <property type="evidence" value="ECO:0007669"/>
    <property type="project" value="TreeGrafter"/>
</dbReference>
<comment type="caution">
    <text evidence="5">The sequence shown here is derived from an EMBL/GenBank/DDBJ whole genome shotgun (WGS) entry which is preliminary data.</text>
</comment>
<evidence type="ECO:0000256" key="1">
    <source>
        <dbReference type="ARBA" id="ARBA00007062"/>
    </source>
</evidence>
<dbReference type="OrthoDB" id="18234at2759"/>
<feature type="region of interest" description="Disordered" evidence="2">
    <location>
        <begin position="249"/>
        <end position="277"/>
    </location>
</feature>
<dbReference type="Pfam" id="PF11882">
    <property type="entry name" value="DUF3402"/>
    <property type="match status" value="2"/>
</dbReference>
<feature type="compositionally biased region" description="Polar residues" evidence="2">
    <location>
        <begin position="468"/>
        <end position="481"/>
    </location>
</feature>